<organism evidence="9 15">
    <name type="scientific">Rotaria sordida</name>
    <dbReference type="NCBI Taxonomy" id="392033"/>
    <lineage>
        <taxon>Eukaryota</taxon>
        <taxon>Metazoa</taxon>
        <taxon>Spiralia</taxon>
        <taxon>Gnathifera</taxon>
        <taxon>Rotifera</taxon>
        <taxon>Eurotatoria</taxon>
        <taxon>Bdelloidea</taxon>
        <taxon>Philodinida</taxon>
        <taxon>Philodinidae</taxon>
        <taxon>Rotaria</taxon>
    </lineage>
</organism>
<dbReference type="EMBL" id="CAJOBD010000339">
    <property type="protein sequence ID" value="CAF3648662.1"/>
    <property type="molecule type" value="Genomic_DNA"/>
</dbReference>
<dbReference type="EMBL" id="CAJNOL010003454">
    <property type="protein sequence ID" value="CAF1563216.1"/>
    <property type="molecule type" value="Genomic_DNA"/>
</dbReference>
<dbReference type="Proteomes" id="UP000663870">
    <property type="component" value="Unassembled WGS sequence"/>
</dbReference>
<evidence type="ECO:0000313" key="10">
    <source>
        <dbReference type="EMBL" id="CAF1368705.1"/>
    </source>
</evidence>
<dbReference type="GO" id="GO:0030864">
    <property type="term" value="C:cortical actin cytoskeleton"/>
    <property type="evidence" value="ECO:0007669"/>
    <property type="project" value="TreeGrafter"/>
</dbReference>
<evidence type="ECO:0000256" key="2">
    <source>
        <dbReference type="ARBA" id="ARBA00006469"/>
    </source>
</evidence>
<feature type="domain" description="ASD2" evidence="6">
    <location>
        <begin position="12"/>
        <end position="307"/>
    </location>
</feature>
<dbReference type="GO" id="GO:0051015">
    <property type="term" value="F:actin filament binding"/>
    <property type="evidence" value="ECO:0007669"/>
    <property type="project" value="InterPro"/>
</dbReference>
<evidence type="ECO:0000256" key="1">
    <source>
        <dbReference type="ARBA" id="ARBA00004245"/>
    </source>
</evidence>
<reference evidence="9" key="1">
    <citation type="submission" date="2021-02" db="EMBL/GenBank/DDBJ databases">
        <authorList>
            <person name="Nowell W R."/>
        </authorList>
    </citation>
    <scope>NUCLEOTIDE SEQUENCE</scope>
</reference>
<dbReference type="Proteomes" id="UP000663854">
    <property type="component" value="Unassembled WGS sequence"/>
</dbReference>
<keyword evidence="3" id="KW-0963">Cytoplasm</keyword>
<dbReference type="EMBL" id="CAJOBE010002086">
    <property type="protein sequence ID" value="CAF3798187.1"/>
    <property type="molecule type" value="Genomic_DNA"/>
</dbReference>
<evidence type="ECO:0000256" key="3">
    <source>
        <dbReference type="ARBA" id="ARBA00022490"/>
    </source>
</evidence>
<accession>A0A815CPS7</accession>
<dbReference type="InterPro" id="IPR014799">
    <property type="entry name" value="ASD2_dom"/>
</dbReference>
<proteinExistence type="inferred from homology"/>
<gene>
    <name evidence="13" type="ORF">FNK824_LOCUS14843</name>
    <name evidence="12" type="ORF">JBS370_LOCUS6224</name>
    <name evidence="11" type="ORF">JXQ802_LOCUS44537</name>
    <name evidence="14" type="ORF">OTI717_LOCUS19936</name>
    <name evidence="9" type="ORF">PYM288_LOCUS29123</name>
    <name evidence="7" type="ORF">RFH988_LOCUS17152</name>
    <name evidence="10" type="ORF">SEV965_LOCUS29774</name>
    <name evidence="8" type="ORF">ZHD862_LOCUS25611</name>
</gene>
<evidence type="ECO:0000313" key="15">
    <source>
        <dbReference type="Proteomes" id="UP000663854"/>
    </source>
</evidence>
<dbReference type="Proteomes" id="UP000663874">
    <property type="component" value="Unassembled WGS sequence"/>
</dbReference>
<dbReference type="GO" id="GO:0005912">
    <property type="term" value="C:adherens junction"/>
    <property type="evidence" value="ECO:0007669"/>
    <property type="project" value="TreeGrafter"/>
</dbReference>
<dbReference type="EMBL" id="CAJNOO010000905">
    <property type="protein sequence ID" value="CAF1059053.1"/>
    <property type="molecule type" value="Genomic_DNA"/>
</dbReference>
<dbReference type="GO" id="GO:0016324">
    <property type="term" value="C:apical plasma membrane"/>
    <property type="evidence" value="ECO:0007669"/>
    <property type="project" value="TreeGrafter"/>
</dbReference>
<dbReference type="Proteomes" id="UP000663864">
    <property type="component" value="Unassembled WGS sequence"/>
</dbReference>
<keyword evidence="5" id="KW-0175">Coiled coil</keyword>
<dbReference type="InterPro" id="IPR027685">
    <property type="entry name" value="Shroom_fam"/>
</dbReference>
<keyword evidence="16" id="KW-1185">Reference proteome</keyword>
<keyword evidence="4" id="KW-0206">Cytoskeleton</keyword>
<dbReference type="EMBL" id="CAJNOU010003068">
    <property type="protein sequence ID" value="CAF1368705.1"/>
    <property type="molecule type" value="Genomic_DNA"/>
</dbReference>
<dbReference type="PANTHER" id="PTHR15012:SF32">
    <property type="entry name" value="PROTEIN SHROOM"/>
    <property type="match status" value="1"/>
</dbReference>
<evidence type="ECO:0000256" key="5">
    <source>
        <dbReference type="SAM" id="Coils"/>
    </source>
</evidence>
<evidence type="ECO:0000256" key="4">
    <source>
        <dbReference type="ARBA" id="ARBA00023212"/>
    </source>
</evidence>
<dbReference type="Gene3D" id="6.10.250.3120">
    <property type="match status" value="1"/>
</dbReference>
<dbReference type="Proteomes" id="UP000663823">
    <property type="component" value="Unassembled WGS sequence"/>
</dbReference>
<dbReference type="EMBL" id="CAJOAX010002982">
    <property type="protein sequence ID" value="CAF3830094.1"/>
    <property type="molecule type" value="Genomic_DNA"/>
</dbReference>
<evidence type="ECO:0000313" key="7">
    <source>
        <dbReference type="EMBL" id="CAF1059053.1"/>
    </source>
</evidence>
<dbReference type="Proteomes" id="UP000663882">
    <property type="component" value="Unassembled WGS sequence"/>
</dbReference>
<dbReference type="EMBL" id="CAJNOH010002304">
    <property type="protein sequence ID" value="CAF1285722.1"/>
    <property type="molecule type" value="Genomic_DNA"/>
</dbReference>
<dbReference type="Proteomes" id="UP000663889">
    <property type="component" value="Unassembled WGS sequence"/>
</dbReference>
<dbReference type="PANTHER" id="PTHR15012">
    <property type="entry name" value="APICAL PROTEIN/SHROOM-RELATED"/>
    <property type="match status" value="1"/>
</dbReference>
<evidence type="ECO:0000313" key="13">
    <source>
        <dbReference type="EMBL" id="CAF3798187.1"/>
    </source>
</evidence>
<dbReference type="Proteomes" id="UP000663836">
    <property type="component" value="Unassembled WGS sequence"/>
</dbReference>
<comment type="subcellular location">
    <subcellularLocation>
        <location evidence="1">Cytoplasm</location>
        <location evidence="1">Cytoskeleton</location>
    </subcellularLocation>
</comment>
<name>A0A815CPS7_9BILA</name>
<dbReference type="Pfam" id="PF08687">
    <property type="entry name" value="ASD2"/>
    <property type="match status" value="1"/>
</dbReference>
<dbReference type="EMBL" id="CAJNOT010001843">
    <property type="protein sequence ID" value="CAF1255369.1"/>
    <property type="molecule type" value="Genomic_DNA"/>
</dbReference>
<evidence type="ECO:0000313" key="8">
    <source>
        <dbReference type="EMBL" id="CAF1255369.1"/>
    </source>
</evidence>
<evidence type="ECO:0000313" key="9">
    <source>
        <dbReference type="EMBL" id="CAF1285722.1"/>
    </source>
</evidence>
<comment type="caution">
    <text evidence="9">The sequence shown here is derived from an EMBL/GenBank/DDBJ whole genome shotgun (WGS) entry which is preliminary data.</text>
</comment>
<dbReference type="PROSITE" id="PS51307">
    <property type="entry name" value="ASD2"/>
    <property type="match status" value="1"/>
</dbReference>
<evidence type="ECO:0000313" key="14">
    <source>
        <dbReference type="EMBL" id="CAF3830094.1"/>
    </source>
</evidence>
<evidence type="ECO:0000313" key="12">
    <source>
        <dbReference type="EMBL" id="CAF3648662.1"/>
    </source>
</evidence>
<dbReference type="GO" id="GO:0043296">
    <property type="term" value="C:apical junction complex"/>
    <property type="evidence" value="ECO:0007669"/>
    <property type="project" value="TreeGrafter"/>
</dbReference>
<evidence type="ECO:0000259" key="6">
    <source>
        <dbReference type="PROSITE" id="PS51307"/>
    </source>
</evidence>
<protein>
    <recommendedName>
        <fullName evidence="6">ASD2 domain-containing protein</fullName>
    </recommendedName>
</protein>
<dbReference type="GO" id="GO:0007015">
    <property type="term" value="P:actin filament organization"/>
    <property type="evidence" value="ECO:0007669"/>
    <property type="project" value="TreeGrafter"/>
</dbReference>
<comment type="similarity">
    <text evidence="2">Belongs to the shroom family.</text>
</comment>
<feature type="coiled-coil region" evidence="5">
    <location>
        <begin position="131"/>
        <end position="158"/>
    </location>
</feature>
<sequence length="361" mass="41759">MILSFRQQTPPDSTIRTTKYFDTFSTQTTFPPTIYRKPVRIVKAVQRSVQSPSINHSTTPLSTKINSENDFKPLSLPYTDELIINNQYHRSSDYIRNLFPIPDRLKRKCSKQNLTTINNMNDIQTMFNDNIRQTEDLLLNLKRNLEILQENQRIINDEIEINTILGTKLINIIESKAELNEIEKVKLHISEIDTITSILLKLSSRLAKVENDLLMITDDNAHTKASLLERREKIQEKHNEAKSLKDGIDRRSRLVTNILRKYFSDEQYDDYDHFIRMKSTLLIDTKDIEENITFLQKQIDTLLNKSSLSSPSSLSSSSVVNNQQYSSTSSISLFENLQRSNSTNKVDNLQTNYFNTISSTA</sequence>
<dbReference type="OrthoDB" id="10063560at2759"/>
<dbReference type="AlphaFoldDB" id="A0A815CPS7"/>
<evidence type="ECO:0000313" key="11">
    <source>
        <dbReference type="EMBL" id="CAF1563216.1"/>
    </source>
</evidence>
<evidence type="ECO:0000313" key="16">
    <source>
        <dbReference type="Proteomes" id="UP000663870"/>
    </source>
</evidence>